<dbReference type="RefSeq" id="WP_046327352.1">
    <property type="nucleotide sequence ID" value="NZ_CP084389.1"/>
</dbReference>
<keyword evidence="2" id="KW-0812">Transmembrane</keyword>
<sequence>MVFLTVILDLCFFGAIFYMLYHDHKLKKSGSMEKPLKKKWQYWAFILVTFFGTGMAASFSDTEYTNNESATYQSKRDSESSANGDDTDSTVQKDDTQTDTEDTDSDDSENQVDEKEANKNIRMLLKDDQKDATNGDDRYAYALYLKKIKYGDESVDIQVASNFFDLSSKQKDVVAERVQGVVGAGVSMVDSDYKPKDDQEGYNLNFHYGQIAVGHSKMWNSHKYKWYKSAG</sequence>
<keyword evidence="2" id="KW-1133">Transmembrane helix</keyword>
<reference evidence="3" key="1">
    <citation type="submission" date="2021-09" db="EMBL/GenBank/DDBJ databases">
        <title>Lactobacillus species from Apis mellifera, Switzerland.</title>
        <authorList>
            <person name="Pfister J."/>
            <person name="Brown A."/>
            <person name="Neumann P."/>
            <person name="Collaud A."/>
            <person name="Retschnig G."/>
            <person name="Perreten V."/>
        </authorList>
    </citation>
    <scope>NUCLEOTIDE SEQUENCE</scope>
    <source>
        <strain evidence="3">IBH002</strain>
    </source>
</reference>
<feature type="transmembrane region" description="Helical" evidence="2">
    <location>
        <begin position="6"/>
        <end position="21"/>
    </location>
</feature>
<dbReference type="Proteomes" id="UP001164557">
    <property type="component" value="Chromosome"/>
</dbReference>
<dbReference type="EMBL" id="CP084389">
    <property type="protein sequence ID" value="UZX29144.1"/>
    <property type="molecule type" value="Genomic_DNA"/>
</dbReference>
<dbReference type="AlphaFoldDB" id="A0AA47B2Y6"/>
<accession>A0AA47B2Y6</accession>
<feature type="transmembrane region" description="Helical" evidence="2">
    <location>
        <begin position="42"/>
        <end position="59"/>
    </location>
</feature>
<evidence type="ECO:0000313" key="3">
    <source>
        <dbReference type="EMBL" id="UZX29144.1"/>
    </source>
</evidence>
<protein>
    <submittedName>
        <fullName evidence="3">Uncharacterized protein</fullName>
    </submittedName>
</protein>
<keyword evidence="2" id="KW-0472">Membrane</keyword>
<name>A0AA47B2Y6_9LACO</name>
<evidence type="ECO:0000313" key="4">
    <source>
        <dbReference type="Proteomes" id="UP001164557"/>
    </source>
</evidence>
<evidence type="ECO:0000256" key="2">
    <source>
        <dbReference type="SAM" id="Phobius"/>
    </source>
</evidence>
<feature type="region of interest" description="Disordered" evidence="1">
    <location>
        <begin position="70"/>
        <end position="118"/>
    </location>
</feature>
<evidence type="ECO:0000256" key="1">
    <source>
        <dbReference type="SAM" id="MobiDB-lite"/>
    </source>
</evidence>
<proteinExistence type="predicted"/>
<gene>
    <name evidence="3" type="ORF">LDX53_06030</name>
</gene>
<feature type="compositionally biased region" description="Acidic residues" evidence="1">
    <location>
        <begin position="97"/>
        <end position="111"/>
    </location>
</feature>
<organism evidence="3 4">
    <name type="scientific">Lactobacillus helsingborgensis</name>
    <dbReference type="NCBI Taxonomy" id="1218494"/>
    <lineage>
        <taxon>Bacteria</taxon>
        <taxon>Bacillati</taxon>
        <taxon>Bacillota</taxon>
        <taxon>Bacilli</taxon>
        <taxon>Lactobacillales</taxon>
        <taxon>Lactobacillaceae</taxon>
        <taxon>Lactobacillus</taxon>
    </lineage>
</organism>
<keyword evidence="4" id="KW-1185">Reference proteome</keyword>